<proteinExistence type="predicted"/>
<comment type="caution">
    <text evidence="2">The sequence shown here is derived from an EMBL/GenBank/DDBJ whole genome shotgun (WGS) entry which is preliminary data.</text>
</comment>
<organism evidence="2 3">
    <name type="scientific">Apiosordaria backusii</name>
    <dbReference type="NCBI Taxonomy" id="314023"/>
    <lineage>
        <taxon>Eukaryota</taxon>
        <taxon>Fungi</taxon>
        <taxon>Dikarya</taxon>
        <taxon>Ascomycota</taxon>
        <taxon>Pezizomycotina</taxon>
        <taxon>Sordariomycetes</taxon>
        <taxon>Sordariomycetidae</taxon>
        <taxon>Sordariales</taxon>
        <taxon>Lasiosphaeriaceae</taxon>
        <taxon>Apiosordaria</taxon>
    </lineage>
</organism>
<dbReference type="Proteomes" id="UP001172159">
    <property type="component" value="Unassembled WGS sequence"/>
</dbReference>
<sequence length="194" mass="21717">MAPIVSPEVLQSDATVRIRKQSRELKSAADHQEHHMSGSSFLGSFVSCTRLSGNLEMLITEVRSVFSCQAPRSRPPDLKLTLVMIRHVALEAESLTEHGSSRSIYNDDKDEKPCRRRHDAKSTQRNWLQGKTGEDEMCAELSRTTTDFVRHTTCTHSQEEIEGREGYRSALPSGRAQTCGRLAEAINCCRVSGR</sequence>
<evidence type="ECO:0000313" key="3">
    <source>
        <dbReference type="Proteomes" id="UP001172159"/>
    </source>
</evidence>
<dbReference type="EMBL" id="JAUKTV010000002">
    <property type="protein sequence ID" value="KAK0745234.1"/>
    <property type="molecule type" value="Genomic_DNA"/>
</dbReference>
<accession>A0AA40ETK1</accession>
<protein>
    <submittedName>
        <fullName evidence="2">Uncharacterized protein</fullName>
    </submittedName>
</protein>
<name>A0AA40ETK1_9PEZI</name>
<keyword evidence="3" id="KW-1185">Reference proteome</keyword>
<reference evidence="2" key="1">
    <citation type="submission" date="2023-06" db="EMBL/GenBank/DDBJ databases">
        <title>Genome-scale phylogeny and comparative genomics of the fungal order Sordariales.</title>
        <authorList>
            <consortium name="Lawrence Berkeley National Laboratory"/>
            <person name="Hensen N."/>
            <person name="Bonometti L."/>
            <person name="Westerberg I."/>
            <person name="Brannstrom I.O."/>
            <person name="Guillou S."/>
            <person name="Cros-Aarteil S."/>
            <person name="Calhoun S."/>
            <person name="Haridas S."/>
            <person name="Kuo A."/>
            <person name="Mondo S."/>
            <person name="Pangilinan J."/>
            <person name="Riley R."/>
            <person name="Labutti K."/>
            <person name="Andreopoulos B."/>
            <person name="Lipzen A."/>
            <person name="Chen C."/>
            <person name="Yanf M."/>
            <person name="Daum C."/>
            <person name="Ng V."/>
            <person name="Clum A."/>
            <person name="Steindorff A."/>
            <person name="Ohm R."/>
            <person name="Martin F."/>
            <person name="Silar P."/>
            <person name="Natvig D."/>
            <person name="Lalanne C."/>
            <person name="Gautier V."/>
            <person name="Ament-Velasquez S.L."/>
            <person name="Kruys A."/>
            <person name="Hutchinson M.I."/>
            <person name="Powell A.J."/>
            <person name="Barry K."/>
            <person name="Miller A.N."/>
            <person name="Grigoriev I.V."/>
            <person name="Debuchy R."/>
            <person name="Gladieux P."/>
            <person name="Thoren M.H."/>
            <person name="Johannesson H."/>
        </authorList>
    </citation>
    <scope>NUCLEOTIDE SEQUENCE</scope>
    <source>
        <strain evidence="2">CBS 540.89</strain>
    </source>
</reference>
<evidence type="ECO:0000313" key="2">
    <source>
        <dbReference type="EMBL" id="KAK0745234.1"/>
    </source>
</evidence>
<feature type="compositionally biased region" description="Basic and acidic residues" evidence="1">
    <location>
        <begin position="96"/>
        <end position="113"/>
    </location>
</feature>
<evidence type="ECO:0000256" key="1">
    <source>
        <dbReference type="SAM" id="MobiDB-lite"/>
    </source>
</evidence>
<dbReference type="AlphaFoldDB" id="A0AA40ETK1"/>
<gene>
    <name evidence="2" type="ORF">B0T21DRAFT_345322</name>
</gene>
<feature type="region of interest" description="Disordered" evidence="1">
    <location>
        <begin position="96"/>
        <end position="126"/>
    </location>
</feature>